<dbReference type="Pfam" id="PF17921">
    <property type="entry name" value="Integrase_H2C2"/>
    <property type="match status" value="1"/>
</dbReference>
<evidence type="ECO:0000256" key="1">
    <source>
        <dbReference type="ARBA" id="ARBA00012493"/>
    </source>
</evidence>
<evidence type="ECO:0000313" key="3">
    <source>
        <dbReference type="EMBL" id="GBN48701.1"/>
    </source>
</evidence>
<reference evidence="3 4" key="1">
    <citation type="journal article" date="2019" name="Sci. Rep.">
        <title>Orb-weaving spider Araneus ventricosus genome elucidates the spidroin gene catalogue.</title>
        <authorList>
            <person name="Kono N."/>
            <person name="Nakamura H."/>
            <person name="Ohtoshi R."/>
            <person name="Moran D.A.P."/>
            <person name="Shinohara A."/>
            <person name="Yoshida Y."/>
            <person name="Fujiwara M."/>
            <person name="Mori M."/>
            <person name="Tomita M."/>
            <person name="Arakawa K."/>
        </authorList>
    </citation>
    <scope>NUCLEOTIDE SEQUENCE [LARGE SCALE GENOMIC DNA]</scope>
</reference>
<dbReference type="PANTHER" id="PTHR37984">
    <property type="entry name" value="PROTEIN CBG26694"/>
    <property type="match status" value="1"/>
</dbReference>
<dbReference type="InterPro" id="IPR043128">
    <property type="entry name" value="Rev_trsase/Diguanyl_cyclase"/>
</dbReference>
<feature type="domain" description="Reverse transcriptase" evidence="2">
    <location>
        <begin position="114"/>
        <end position="292"/>
    </location>
</feature>
<evidence type="ECO:0000259" key="2">
    <source>
        <dbReference type="PROSITE" id="PS50878"/>
    </source>
</evidence>
<sequence length="537" mass="61693">MGYVTVKVEYRNQISNLNLYIVKENLDTILGREWLYKINLDWQAIKAVRATSKRNLSQLLAEYKNIFDDELGEINNYQVKLELKPEVKPIFCRVRTVPFALKGRVENEIDRLEKEGIIEKVEHSEWATPVVPVVKPDGSIRLCADYSVTLNPNLIVPQHPLPRLEEIFTSLNGGKQFSKLDFKHAYLQMKVHPESQKLLTINTHKGLYVCKRLMYGLNGAPAIWQRYVDGLFQGMQGVKVFMDDARITGSDEMSHFKALEEFFMKCKEHGLKLNLSKSQFFQNEINFLGHKIDANGLHKTDEKISAVVKAPVPKNVQEVKSFLGLVNFSGRRFTLVTDHKPLVAIFGSKRGLPVLTATRLLHYALILQSFQFDIVFRKTADHGNADFPSRLPKTSEKLEVKDDITIFQMTQIETLTVTSRELRQETGKDEELGPLLRALREGRNLQGREAQYTIEDGCILYGQRVCIPKKYQKNVLDELHNGHLGMVKMKALARSFVYWKDIDKDIEDAVRNCVDCARHKTDPAKAKVHYWEYPSMP</sequence>
<dbReference type="Gene3D" id="3.30.70.270">
    <property type="match status" value="1"/>
</dbReference>
<keyword evidence="4" id="KW-1185">Reference proteome</keyword>
<dbReference type="Pfam" id="PF00078">
    <property type="entry name" value="RVT_1"/>
    <property type="match status" value="1"/>
</dbReference>
<dbReference type="Proteomes" id="UP000499080">
    <property type="component" value="Unassembled WGS sequence"/>
</dbReference>
<dbReference type="SUPFAM" id="SSF56672">
    <property type="entry name" value="DNA/RNA polymerases"/>
    <property type="match status" value="1"/>
</dbReference>
<organism evidence="3 4">
    <name type="scientific">Araneus ventricosus</name>
    <name type="common">Orbweaver spider</name>
    <name type="synonym">Epeira ventricosa</name>
    <dbReference type="NCBI Taxonomy" id="182803"/>
    <lineage>
        <taxon>Eukaryota</taxon>
        <taxon>Metazoa</taxon>
        <taxon>Ecdysozoa</taxon>
        <taxon>Arthropoda</taxon>
        <taxon>Chelicerata</taxon>
        <taxon>Arachnida</taxon>
        <taxon>Araneae</taxon>
        <taxon>Araneomorphae</taxon>
        <taxon>Entelegynae</taxon>
        <taxon>Araneoidea</taxon>
        <taxon>Araneidae</taxon>
        <taxon>Araneus</taxon>
    </lineage>
</organism>
<dbReference type="Gene3D" id="3.10.10.10">
    <property type="entry name" value="HIV Type 1 Reverse Transcriptase, subunit A, domain 1"/>
    <property type="match status" value="1"/>
</dbReference>
<accession>A0A4Y2PBV2</accession>
<dbReference type="GO" id="GO:0003964">
    <property type="term" value="F:RNA-directed DNA polymerase activity"/>
    <property type="evidence" value="ECO:0007669"/>
    <property type="project" value="UniProtKB-EC"/>
</dbReference>
<name>A0A4Y2PBV2_ARAVE</name>
<dbReference type="EMBL" id="BGPR01132269">
    <property type="protein sequence ID" value="GBN48701.1"/>
    <property type="molecule type" value="Genomic_DNA"/>
</dbReference>
<dbReference type="OrthoDB" id="6426224at2759"/>
<dbReference type="InterPro" id="IPR000477">
    <property type="entry name" value="RT_dom"/>
</dbReference>
<dbReference type="InterPro" id="IPR041588">
    <property type="entry name" value="Integrase_H2C2"/>
</dbReference>
<gene>
    <name evidence="3" type="primary">K02A2.6_103</name>
    <name evidence="3" type="ORF">AVEN_127260_1</name>
</gene>
<dbReference type="FunFam" id="1.10.340.70:FF:000003">
    <property type="entry name" value="Protein CBG25708"/>
    <property type="match status" value="1"/>
</dbReference>
<evidence type="ECO:0000313" key="4">
    <source>
        <dbReference type="Proteomes" id="UP000499080"/>
    </source>
</evidence>
<dbReference type="Gene3D" id="1.10.340.70">
    <property type="match status" value="1"/>
</dbReference>
<dbReference type="CDD" id="cd01647">
    <property type="entry name" value="RT_LTR"/>
    <property type="match status" value="1"/>
</dbReference>
<comment type="caution">
    <text evidence="3">The sequence shown here is derived from an EMBL/GenBank/DDBJ whole genome shotgun (WGS) entry which is preliminary data.</text>
</comment>
<dbReference type="InterPro" id="IPR050951">
    <property type="entry name" value="Retrovirus_Pol_polyprotein"/>
</dbReference>
<dbReference type="PANTHER" id="PTHR37984:SF13">
    <property type="entry name" value="RIBONUCLEASE H"/>
    <property type="match status" value="1"/>
</dbReference>
<protein>
    <recommendedName>
        <fullName evidence="1">RNA-directed DNA polymerase</fullName>
        <ecNumber evidence="1">2.7.7.49</ecNumber>
    </recommendedName>
</protein>
<dbReference type="InterPro" id="IPR043502">
    <property type="entry name" value="DNA/RNA_pol_sf"/>
</dbReference>
<dbReference type="PROSITE" id="PS50878">
    <property type="entry name" value="RT_POL"/>
    <property type="match status" value="1"/>
</dbReference>
<proteinExistence type="predicted"/>
<dbReference type="AlphaFoldDB" id="A0A4Y2PBV2"/>
<dbReference type="EC" id="2.7.7.49" evidence="1"/>